<dbReference type="PANTHER" id="PTHR36834">
    <property type="entry name" value="MEMBRANE PROTEIN-RELATED"/>
    <property type="match status" value="1"/>
</dbReference>
<dbReference type="Proteomes" id="UP000307982">
    <property type="component" value="Chromosome"/>
</dbReference>
<keyword evidence="1" id="KW-0472">Membrane</keyword>
<keyword evidence="1" id="KW-0812">Transmembrane</keyword>
<dbReference type="Pfam" id="PF04892">
    <property type="entry name" value="VanZ"/>
    <property type="match status" value="1"/>
</dbReference>
<evidence type="ECO:0000313" key="4">
    <source>
        <dbReference type="Proteomes" id="UP000307982"/>
    </source>
</evidence>
<feature type="transmembrane region" description="Helical" evidence="1">
    <location>
        <begin position="90"/>
        <end position="111"/>
    </location>
</feature>
<dbReference type="EMBL" id="LR594040">
    <property type="protein sequence ID" value="VTS70345.1"/>
    <property type="molecule type" value="Genomic_DNA"/>
</dbReference>
<gene>
    <name evidence="3" type="ORF">NCTC5338_00717</name>
</gene>
<sequence length="150" mass="17331">MATYSLCIICFCFTPQPQLPTGVETPGIQTFGRLVFLLTPLNSLRNLGEVTSLGQVIWIFLQNILNVFLLFPLVFQLLYLFPSLRKTKRVLLLSFILSLGIECTQLVLDFFFDFNRVFEIDDLWTNTLGGYLAWVLYRKLNVTKHTKELT</sequence>
<feature type="domain" description="VanZ-like" evidence="2">
    <location>
        <begin position="2"/>
        <end position="138"/>
    </location>
</feature>
<dbReference type="InterPro" id="IPR053150">
    <property type="entry name" value="Teicoplanin_resist-assoc"/>
</dbReference>
<accession>A0A4V0BP87</accession>
<protein>
    <submittedName>
        <fullName evidence="3">VanZ superfamily protein</fullName>
    </submittedName>
</protein>
<feature type="transmembrane region" description="Helical" evidence="1">
    <location>
        <begin position="56"/>
        <end position="78"/>
    </location>
</feature>
<name>A0A4V0BP87_9STRE</name>
<evidence type="ECO:0000259" key="2">
    <source>
        <dbReference type="Pfam" id="PF04892"/>
    </source>
</evidence>
<proteinExistence type="predicted"/>
<organism evidence="3 4">
    <name type="scientific">Streptococcus australis</name>
    <dbReference type="NCBI Taxonomy" id="113107"/>
    <lineage>
        <taxon>Bacteria</taxon>
        <taxon>Bacillati</taxon>
        <taxon>Bacillota</taxon>
        <taxon>Bacilli</taxon>
        <taxon>Lactobacillales</taxon>
        <taxon>Streptococcaceae</taxon>
        <taxon>Streptococcus</taxon>
    </lineage>
</organism>
<dbReference type="InterPro" id="IPR006976">
    <property type="entry name" value="VanZ-like"/>
</dbReference>
<dbReference type="AlphaFoldDB" id="A0A4V0BP87"/>
<keyword evidence="1" id="KW-1133">Transmembrane helix</keyword>
<dbReference type="PANTHER" id="PTHR36834:SF2">
    <property type="entry name" value="MEMBRANE PROTEIN"/>
    <property type="match status" value="1"/>
</dbReference>
<evidence type="ECO:0000256" key="1">
    <source>
        <dbReference type="SAM" id="Phobius"/>
    </source>
</evidence>
<evidence type="ECO:0000313" key="3">
    <source>
        <dbReference type="EMBL" id="VTS70345.1"/>
    </source>
</evidence>
<reference evidence="3 4" key="1">
    <citation type="submission" date="2019-05" db="EMBL/GenBank/DDBJ databases">
        <authorList>
            <consortium name="Pathogen Informatics"/>
        </authorList>
    </citation>
    <scope>NUCLEOTIDE SEQUENCE [LARGE SCALE GENOMIC DNA]</scope>
    <source>
        <strain evidence="3 4">NCTC5338</strain>
    </source>
</reference>